<protein>
    <recommendedName>
        <fullName evidence="3">GAF domain-containing protein</fullName>
    </recommendedName>
</protein>
<evidence type="ECO:0000313" key="1">
    <source>
        <dbReference type="EMBL" id="SHI58846.1"/>
    </source>
</evidence>
<dbReference type="STRING" id="198092.SAMN02745194_00665"/>
<dbReference type="Proteomes" id="UP000184387">
    <property type="component" value="Unassembled WGS sequence"/>
</dbReference>
<accession>A0A1M6CCX0</accession>
<evidence type="ECO:0008006" key="3">
    <source>
        <dbReference type="Google" id="ProtNLM"/>
    </source>
</evidence>
<dbReference type="AlphaFoldDB" id="A0A1M6CCX0"/>
<dbReference type="EMBL" id="FQZF01000003">
    <property type="protein sequence ID" value="SHI58846.1"/>
    <property type="molecule type" value="Genomic_DNA"/>
</dbReference>
<keyword evidence="2" id="KW-1185">Reference proteome</keyword>
<name>A0A1M6CCX0_9PROT</name>
<organism evidence="1 2">
    <name type="scientific">Muricoccus roseus</name>
    <dbReference type="NCBI Taxonomy" id="198092"/>
    <lineage>
        <taxon>Bacteria</taxon>
        <taxon>Pseudomonadati</taxon>
        <taxon>Pseudomonadota</taxon>
        <taxon>Alphaproteobacteria</taxon>
        <taxon>Acetobacterales</taxon>
        <taxon>Roseomonadaceae</taxon>
        <taxon>Muricoccus</taxon>
    </lineage>
</organism>
<dbReference type="InterPro" id="IPR029016">
    <property type="entry name" value="GAF-like_dom_sf"/>
</dbReference>
<dbReference type="Gene3D" id="3.30.450.40">
    <property type="match status" value="1"/>
</dbReference>
<dbReference type="SUPFAM" id="SSF55781">
    <property type="entry name" value="GAF domain-like"/>
    <property type="match status" value="1"/>
</dbReference>
<evidence type="ECO:0000313" key="2">
    <source>
        <dbReference type="Proteomes" id="UP000184387"/>
    </source>
</evidence>
<proteinExistence type="predicted"/>
<reference evidence="1 2" key="1">
    <citation type="submission" date="2016-11" db="EMBL/GenBank/DDBJ databases">
        <authorList>
            <person name="Jaros S."/>
            <person name="Januszkiewicz K."/>
            <person name="Wedrychowicz H."/>
        </authorList>
    </citation>
    <scope>NUCLEOTIDE SEQUENCE [LARGE SCALE GENOMIC DNA]</scope>
    <source>
        <strain evidence="1 2">DSM 14916</strain>
    </source>
</reference>
<gene>
    <name evidence="1" type="ORF">SAMN02745194_00665</name>
</gene>
<sequence length="175" mass="18546">MPDLSMTDPAPHLAAVAAAMAAPGQPGAGLQALDQALAATVGHKLFTVLVLNHAAGQKQRYYTNQPEAYPTGGHKPITPSGEYHDTVVVAGRPRFLHDRADIIRAFPDHPLILSLGCEGAVNVPVRWNGETLGGLNLLDAAGRYDEGQTPLLLTFAALAVPAFLHITRNWTETSA</sequence>